<evidence type="ECO:0000313" key="3">
    <source>
        <dbReference type="Proteomes" id="UP001596052"/>
    </source>
</evidence>
<evidence type="ECO:0000256" key="1">
    <source>
        <dbReference type="SAM" id="MobiDB-lite"/>
    </source>
</evidence>
<dbReference type="EMBL" id="JBHSMQ010000001">
    <property type="protein sequence ID" value="MFC5453898.1"/>
    <property type="molecule type" value="Genomic_DNA"/>
</dbReference>
<feature type="region of interest" description="Disordered" evidence="1">
    <location>
        <begin position="1"/>
        <end position="21"/>
    </location>
</feature>
<dbReference type="Proteomes" id="UP001596052">
    <property type="component" value="Unassembled WGS sequence"/>
</dbReference>
<sequence length="862" mass="89870">MNPSLLAKVAPQPAAASGEEMEVLVKHEGLPRTPFEKGSLSPDEPVESIKITLGAGTDGAALSEPVDVHLGLGFPLRLYPLGGVRREPSFAAFPHKSSLEGMAAAIQPGQMATFEFSAKDDDAGLDALRTSQQLLSGVKCGDLQRIGFASQGRSDWVLAGYRIEVNGKLFAANGLVDARAQEKLASSRASLMKLLPDYEAKTNAKKLSDVEKAEHKTEYALVRALSGRIVGAVPWFEESNEELNPAPPAAAKVESVRITLTGGKGPQQGTRNPLYLVAGARKFLLSSEMDPLRDANEPQLFDLAAFELSMNPLTKEVLSTPGVGVIGSGVPEGKVPDRAQLQSVKIEADGQVVYDSDKQSDDQKTLPALWLTPAAYFNEAGDLMRPTPTAVETPVWKSGMTLPGAPPSAPLPPEPPPLVVVPPVPPLPPPPLLPPIRTILPGGLPPPGGGLLPLLNALAQLLIPLPPPAAPLISGVRIAPATPIVCDGDAVTVNWSVGGNTSGITSWRVDLFAVLPHKPVPVLVTPMATKSGVFAGATSVVMPPINRAAIAALLAPASAEALYLYVQPRVTALGPWGNVITAANGSLLPLFPAGTTAAAVGLKRGGILPPFGPGNAPAPSFQVTPAVTPPFLKWQGMTLADPLAVRNAWSLNAEHGSHFGLLFASHESIPPPLTLPAWSTAARPTGDGSELITLRFEGVVPMPAAANGLRAVACIAFVGGASPASKAQVLARAELSSGPIRRNLAGNIMPLPFSAQPFFTLQTTAPVPAVPLAKNQPLLLVDMPLRFDRMAANNFAGYPLDPVNGASYSFAGPPAFNFPAYTAQAGTGTMYVTLTYMVSLNTADATDAVGVLGVRLVPDNTP</sequence>
<organism evidence="2 3">
    <name type="scientific">Prosthecobacter fluviatilis</name>
    <dbReference type="NCBI Taxonomy" id="445931"/>
    <lineage>
        <taxon>Bacteria</taxon>
        <taxon>Pseudomonadati</taxon>
        <taxon>Verrucomicrobiota</taxon>
        <taxon>Verrucomicrobiia</taxon>
        <taxon>Verrucomicrobiales</taxon>
        <taxon>Verrucomicrobiaceae</taxon>
        <taxon>Prosthecobacter</taxon>
    </lineage>
</organism>
<accession>A0ABW0KKB4</accession>
<protein>
    <submittedName>
        <fullName evidence="2">Uncharacterized protein</fullName>
    </submittedName>
</protein>
<proteinExistence type="predicted"/>
<dbReference type="RefSeq" id="WP_377163425.1">
    <property type="nucleotide sequence ID" value="NZ_JBHSMQ010000001.1"/>
</dbReference>
<evidence type="ECO:0000313" key="2">
    <source>
        <dbReference type="EMBL" id="MFC5453898.1"/>
    </source>
</evidence>
<name>A0ABW0KKB4_9BACT</name>
<gene>
    <name evidence="2" type="ORF">ACFQDI_03435</name>
</gene>
<keyword evidence="3" id="KW-1185">Reference proteome</keyword>
<reference evidence="3" key="1">
    <citation type="journal article" date="2019" name="Int. J. Syst. Evol. Microbiol.">
        <title>The Global Catalogue of Microorganisms (GCM) 10K type strain sequencing project: providing services to taxonomists for standard genome sequencing and annotation.</title>
        <authorList>
            <consortium name="The Broad Institute Genomics Platform"/>
            <consortium name="The Broad Institute Genome Sequencing Center for Infectious Disease"/>
            <person name="Wu L."/>
            <person name="Ma J."/>
        </authorList>
    </citation>
    <scope>NUCLEOTIDE SEQUENCE [LARGE SCALE GENOMIC DNA]</scope>
    <source>
        <strain evidence="3">CGMCC 4.1469</strain>
    </source>
</reference>
<comment type="caution">
    <text evidence="2">The sequence shown here is derived from an EMBL/GenBank/DDBJ whole genome shotgun (WGS) entry which is preliminary data.</text>
</comment>